<dbReference type="InterPro" id="IPR027912">
    <property type="entry name" value="CFAP54"/>
</dbReference>
<keyword evidence="2" id="KW-1185">Reference proteome</keyword>
<dbReference type="AlphaFoldDB" id="A0A4W3IX02"/>
<reference evidence="2" key="3">
    <citation type="journal article" date="2014" name="Nature">
        <title>Elephant shark genome provides unique insights into gnathostome evolution.</title>
        <authorList>
            <consortium name="International Elephant Shark Genome Sequencing Consortium"/>
            <person name="Venkatesh B."/>
            <person name="Lee A.P."/>
            <person name="Ravi V."/>
            <person name="Maurya A.K."/>
            <person name="Lian M.M."/>
            <person name="Swann J.B."/>
            <person name="Ohta Y."/>
            <person name="Flajnik M.F."/>
            <person name="Sutoh Y."/>
            <person name="Kasahara M."/>
            <person name="Hoon S."/>
            <person name="Gangu V."/>
            <person name="Roy S.W."/>
            <person name="Irimia M."/>
            <person name="Korzh V."/>
            <person name="Kondrychyn I."/>
            <person name="Lim Z.W."/>
            <person name="Tay B.H."/>
            <person name="Tohari S."/>
            <person name="Kong K.W."/>
            <person name="Ho S."/>
            <person name="Lorente-Galdos B."/>
            <person name="Quilez J."/>
            <person name="Marques-Bonet T."/>
            <person name="Raney B.J."/>
            <person name="Ingham P.W."/>
            <person name="Tay A."/>
            <person name="Hillier L.W."/>
            <person name="Minx P."/>
            <person name="Boehm T."/>
            <person name="Wilson R.K."/>
            <person name="Brenner S."/>
            <person name="Warren W.C."/>
        </authorList>
    </citation>
    <scope>NUCLEOTIDE SEQUENCE [LARGE SCALE GENOMIC DNA]</scope>
</reference>
<evidence type="ECO:0000313" key="2">
    <source>
        <dbReference type="Proteomes" id="UP000314986"/>
    </source>
</evidence>
<reference evidence="1" key="5">
    <citation type="submission" date="2025-09" db="UniProtKB">
        <authorList>
            <consortium name="Ensembl"/>
        </authorList>
    </citation>
    <scope>IDENTIFICATION</scope>
</reference>
<dbReference type="PANTHER" id="PTHR33487:SF1">
    <property type="entry name" value="CILIA- AND FLAGELLA-ASSOCIATED PROTEIN 54"/>
    <property type="match status" value="1"/>
</dbReference>
<reference evidence="2" key="1">
    <citation type="journal article" date="2006" name="Science">
        <title>Ancient noncoding elements conserved in the human genome.</title>
        <authorList>
            <person name="Venkatesh B."/>
            <person name="Kirkness E.F."/>
            <person name="Loh Y.H."/>
            <person name="Halpern A.L."/>
            <person name="Lee A.P."/>
            <person name="Johnson J."/>
            <person name="Dandona N."/>
            <person name="Viswanathan L.D."/>
            <person name="Tay A."/>
            <person name="Venter J.C."/>
            <person name="Strausberg R.L."/>
            <person name="Brenner S."/>
        </authorList>
    </citation>
    <scope>NUCLEOTIDE SEQUENCE [LARGE SCALE GENOMIC DNA]</scope>
</reference>
<reference evidence="1" key="4">
    <citation type="submission" date="2025-08" db="UniProtKB">
        <authorList>
            <consortium name="Ensembl"/>
        </authorList>
    </citation>
    <scope>IDENTIFICATION</scope>
</reference>
<dbReference type="GO" id="GO:0060271">
    <property type="term" value="P:cilium assembly"/>
    <property type="evidence" value="ECO:0007669"/>
    <property type="project" value="TreeGrafter"/>
</dbReference>
<dbReference type="Proteomes" id="UP000314986">
    <property type="component" value="Unassembled WGS sequence"/>
</dbReference>
<organism evidence="1 2">
    <name type="scientific">Callorhinchus milii</name>
    <name type="common">Ghost shark</name>
    <dbReference type="NCBI Taxonomy" id="7868"/>
    <lineage>
        <taxon>Eukaryota</taxon>
        <taxon>Metazoa</taxon>
        <taxon>Chordata</taxon>
        <taxon>Craniata</taxon>
        <taxon>Vertebrata</taxon>
        <taxon>Chondrichthyes</taxon>
        <taxon>Holocephali</taxon>
        <taxon>Chimaeriformes</taxon>
        <taxon>Callorhinchidae</taxon>
        <taxon>Callorhinchus</taxon>
    </lineage>
</organism>
<reference evidence="2" key="2">
    <citation type="journal article" date="2007" name="PLoS Biol.">
        <title>Survey sequencing and comparative analysis of the elephant shark (Callorhinchus milii) genome.</title>
        <authorList>
            <person name="Venkatesh B."/>
            <person name="Kirkness E.F."/>
            <person name="Loh Y.H."/>
            <person name="Halpern A.L."/>
            <person name="Lee A.P."/>
            <person name="Johnson J."/>
            <person name="Dandona N."/>
            <person name="Viswanathan L.D."/>
            <person name="Tay A."/>
            <person name="Venter J.C."/>
            <person name="Strausberg R.L."/>
            <person name="Brenner S."/>
        </authorList>
    </citation>
    <scope>NUCLEOTIDE SEQUENCE [LARGE SCALE GENOMIC DNA]</scope>
</reference>
<dbReference type="Ensembl" id="ENSCMIT00000035658.1">
    <property type="protein sequence ID" value="ENSCMIP00000035134.1"/>
    <property type="gene ID" value="ENSCMIG00000014891.1"/>
</dbReference>
<protein>
    <submittedName>
        <fullName evidence="1">Uncharacterized protein</fullName>
    </submittedName>
</protein>
<evidence type="ECO:0000313" key="1">
    <source>
        <dbReference type="Ensembl" id="ENSCMIP00000035134.1"/>
    </source>
</evidence>
<name>A0A4W3IX02_CALMI</name>
<accession>A0A4W3IX02</accession>
<dbReference type="GeneTree" id="ENSGT00940000162970"/>
<sequence>MEPQTEPLIDLSKYYGKKNLNKFSLEQELKEFMLFMKRINKSSAGPFHSMGPDHDAYIRSANILFNIWNKYKHRLPLHFYHEQLLMVGDFLAQLKEYRLALWQCYGRYLQQFNIDQISIDEITEIDQFKSIFFSSGLDAENTGLTFHALQGKSICNYQLVIDSDGSLLNLESMKKCMNILTFLRLIMQVVLPQERLCWLIYNGTIHIYTICRHLMILGHSAKAFEYLLWASICMESSVPLLTVRYLKWRTILYASVCQCYFDCQIDLHAEQSAILLSMNHVMGLRMFVLAFLKMSVIIFKRAVIETRRKPKGLLRPKQRVVFKDTLPWPHNSTESLLAEMFDGSAAQFLAILEAVTNSYRRVLHTGPPLPAETEVYDVLMELILAGVEILADVSKDVIRCYI</sequence>
<proteinExistence type="predicted"/>
<dbReference type="Pfam" id="PF14858">
    <property type="entry name" value="CFAP54_N"/>
    <property type="match status" value="1"/>
</dbReference>
<dbReference type="PANTHER" id="PTHR33487">
    <property type="entry name" value="CILIA- AND FLAGELLA-ASSOCIATED PROTEIN 54"/>
    <property type="match status" value="1"/>
</dbReference>